<keyword evidence="3" id="KW-1185">Reference proteome</keyword>
<dbReference type="InterPro" id="IPR025847">
    <property type="entry name" value="MEDS_domain"/>
</dbReference>
<protein>
    <recommendedName>
        <fullName evidence="1">MEDS domain-containing protein</fullName>
    </recommendedName>
</protein>
<accession>D8PAB2</accession>
<dbReference type="Proteomes" id="UP000001660">
    <property type="component" value="Chromosome"/>
</dbReference>
<gene>
    <name evidence="2" type="ORF">NIDE0394</name>
</gene>
<organism evidence="2 3">
    <name type="scientific">Nitrospira defluvii</name>
    <dbReference type="NCBI Taxonomy" id="330214"/>
    <lineage>
        <taxon>Bacteria</taxon>
        <taxon>Pseudomonadati</taxon>
        <taxon>Nitrospirota</taxon>
        <taxon>Nitrospiria</taxon>
        <taxon>Nitrospirales</taxon>
        <taxon>Nitrospiraceae</taxon>
        <taxon>Nitrospira</taxon>
    </lineage>
</organism>
<proteinExistence type="predicted"/>
<sequence length="223" mass="25069">MSPLPRHRCLIYKGPLTPYLPGISAIIRQKLTENYRCLYLDGPSRVACTHPYLLAAGIDVTQEVAKGSLVLSSDNTHLMEGRLNVDRMLGMLEQALNQALRDGYQGLWTTGDMSVEFGPEKDFSTLLDYEWRLEEFLQAHPALCGICQYHADTLPGDALRHGLLTHQSLYINETLSRINPYYVEREAFTVQSHNTTALDTVIRDLCAMPDALMLNSLPPGYLQ</sequence>
<evidence type="ECO:0000313" key="2">
    <source>
        <dbReference type="EMBL" id="CBK40171.1"/>
    </source>
</evidence>
<dbReference type="KEGG" id="nde:NIDE0394"/>
<dbReference type="OrthoDB" id="116243at2"/>
<evidence type="ECO:0000313" key="3">
    <source>
        <dbReference type="Proteomes" id="UP000001660"/>
    </source>
</evidence>
<feature type="domain" description="MEDS" evidence="1">
    <location>
        <begin position="6"/>
        <end position="167"/>
    </location>
</feature>
<reference evidence="2 3" key="1">
    <citation type="journal article" date="2010" name="Proc. Natl. Acad. Sci. U.S.A.">
        <title>A Nitrospira metagenome illuminates the physiology and evolution of globally important nitrite-oxidizing bacteria.</title>
        <authorList>
            <person name="Lucker S."/>
            <person name="Wagner M."/>
            <person name="Maixner F."/>
            <person name="Pelletier E."/>
            <person name="Koch H."/>
            <person name="Vacherie B."/>
            <person name="Rattei T."/>
            <person name="Sinninghe Damste J."/>
            <person name="Spieck E."/>
            <person name="Le Paslier D."/>
            <person name="Daims H."/>
        </authorList>
    </citation>
    <scope>NUCLEOTIDE SEQUENCE [LARGE SCALE GENOMIC DNA]</scope>
</reference>
<dbReference type="STRING" id="330214.NIDE0394"/>
<dbReference type="EMBL" id="FP929003">
    <property type="protein sequence ID" value="CBK40171.1"/>
    <property type="molecule type" value="Genomic_DNA"/>
</dbReference>
<dbReference type="Pfam" id="PF14417">
    <property type="entry name" value="MEDS"/>
    <property type="match status" value="1"/>
</dbReference>
<dbReference type="eggNOG" id="COG0467">
    <property type="taxonomic scope" value="Bacteria"/>
</dbReference>
<name>D8PAB2_9BACT</name>
<dbReference type="HOGENOM" id="CLU_1238342_0_0_0"/>
<dbReference type="AlphaFoldDB" id="D8PAB2"/>
<evidence type="ECO:0000259" key="1">
    <source>
        <dbReference type="Pfam" id="PF14417"/>
    </source>
</evidence>